<evidence type="ECO:0000313" key="1">
    <source>
        <dbReference type="EMBL" id="CAB4722081.1"/>
    </source>
</evidence>
<protein>
    <submittedName>
        <fullName evidence="1">Unannotated protein</fullName>
    </submittedName>
</protein>
<proteinExistence type="predicted"/>
<dbReference type="AlphaFoldDB" id="A0A6J6RDH8"/>
<name>A0A6J6RDH8_9ZZZZ</name>
<reference evidence="1" key="1">
    <citation type="submission" date="2020-05" db="EMBL/GenBank/DDBJ databases">
        <authorList>
            <person name="Chiriac C."/>
            <person name="Salcher M."/>
            <person name="Ghai R."/>
            <person name="Kavagutti S V."/>
        </authorList>
    </citation>
    <scope>NUCLEOTIDE SEQUENCE</scope>
</reference>
<dbReference type="EMBL" id="CAEZXR010000273">
    <property type="protein sequence ID" value="CAB4722081.1"/>
    <property type="molecule type" value="Genomic_DNA"/>
</dbReference>
<organism evidence="1">
    <name type="scientific">freshwater metagenome</name>
    <dbReference type="NCBI Taxonomy" id="449393"/>
    <lineage>
        <taxon>unclassified sequences</taxon>
        <taxon>metagenomes</taxon>
        <taxon>ecological metagenomes</taxon>
    </lineage>
</organism>
<gene>
    <name evidence="1" type="ORF">UFOPK2579_02052</name>
</gene>
<sequence length="97" mass="10768">MEGFVQDYLRTAAADPRAGYDLLTPAFQEESGRLGGYTRFWAKVATIDAVRDVVADPDALLVSYTYSYTATDGRRTTDDVRLQLTYQDGTYRIAGEG</sequence>
<accession>A0A6J6RDH8</accession>